<dbReference type="GO" id="GO:0016987">
    <property type="term" value="F:sigma factor activity"/>
    <property type="evidence" value="ECO:0007669"/>
    <property type="project" value="UniProtKB-KW"/>
</dbReference>
<dbReference type="NCBIfam" id="TIGR02937">
    <property type="entry name" value="sigma70-ECF"/>
    <property type="match status" value="1"/>
</dbReference>
<dbReference type="InterPro" id="IPR036388">
    <property type="entry name" value="WH-like_DNA-bd_sf"/>
</dbReference>
<evidence type="ECO:0000256" key="2">
    <source>
        <dbReference type="ARBA" id="ARBA00023082"/>
    </source>
</evidence>
<dbReference type="Gene3D" id="1.10.10.10">
    <property type="entry name" value="Winged helix-like DNA-binding domain superfamily/Winged helix DNA-binding domain"/>
    <property type="match status" value="1"/>
</dbReference>
<sequence>MVYEEHNAEEYYPVFYAELREIARRYMSRERTDHTLQPTALVHEAYLRLQDRSDLEIQDDAHVRAIAARAMRNVLIDHARGHNREKRGGRAVHVTLGAADGTELENTDPIDILQLENALDRLRESEPRKAQVVDLLYFGGMKVPEVAEALGVTRRTIERDWTYARLWLLRQMEKQEPSDS</sequence>
<dbReference type="InterPro" id="IPR011517">
    <property type="entry name" value="RNA_pol_sigma70_ECF-like"/>
</dbReference>
<reference evidence="5" key="1">
    <citation type="submission" date="2020-04" db="EMBL/GenBank/DDBJ databases">
        <authorList>
            <person name="Zhang T."/>
        </authorList>
    </citation>
    <scope>NUCLEOTIDE SEQUENCE</scope>
    <source>
        <strain evidence="5">HKST-UBA01</strain>
    </source>
</reference>
<dbReference type="PANTHER" id="PTHR43133:SF39">
    <property type="entry name" value="SIMILAR TO RNA POLYMERASE SIGMA-E FACTOR"/>
    <property type="match status" value="1"/>
</dbReference>
<organism evidence="5 6">
    <name type="scientific">Eiseniibacteriota bacterium</name>
    <dbReference type="NCBI Taxonomy" id="2212470"/>
    <lineage>
        <taxon>Bacteria</taxon>
        <taxon>Candidatus Eiseniibacteriota</taxon>
    </lineage>
</organism>
<evidence type="ECO:0000259" key="4">
    <source>
        <dbReference type="Pfam" id="PF07638"/>
    </source>
</evidence>
<evidence type="ECO:0000313" key="6">
    <source>
        <dbReference type="Proteomes" id="UP000697710"/>
    </source>
</evidence>
<reference evidence="5" key="2">
    <citation type="journal article" date="2021" name="Microbiome">
        <title>Successional dynamics and alternative stable states in a saline activated sludge microbial community over 9 years.</title>
        <authorList>
            <person name="Wang Y."/>
            <person name="Ye J."/>
            <person name="Ju F."/>
            <person name="Liu L."/>
            <person name="Boyd J.A."/>
            <person name="Deng Y."/>
            <person name="Parks D.H."/>
            <person name="Jiang X."/>
            <person name="Yin X."/>
            <person name="Woodcroft B.J."/>
            <person name="Tyson G.W."/>
            <person name="Hugenholtz P."/>
            <person name="Polz M.F."/>
            <person name="Zhang T."/>
        </authorList>
    </citation>
    <scope>NUCLEOTIDE SEQUENCE</scope>
    <source>
        <strain evidence="5">HKST-UBA01</strain>
    </source>
</reference>
<feature type="domain" description="RNA polymerase sigma-70 ECF-like HTH" evidence="4">
    <location>
        <begin position="6"/>
        <end position="173"/>
    </location>
</feature>
<dbReference type="EMBL" id="JAGQHR010000026">
    <property type="protein sequence ID" value="MCA9726392.1"/>
    <property type="molecule type" value="Genomic_DNA"/>
</dbReference>
<dbReference type="NCBIfam" id="TIGR02999">
    <property type="entry name" value="Sig-70_X6"/>
    <property type="match status" value="1"/>
</dbReference>
<comment type="caution">
    <text evidence="5">The sequence shown here is derived from an EMBL/GenBank/DDBJ whole genome shotgun (WGS) entry which is preliminary data.</text>
</comment>
<evidence type="ECO:0000313" key="5">
    <source>
        <dbReference type="EMBL" id="MCA9726392.1"/>
    </source>
</evidence>
<protein>
    <submittedName>
        <fullName evidence="5">Sigma-70 family RNA polymerase sigma factor</fullName>
    </submittedName>
</protein>
<dbReference type="Pfam" id="PF07638">
    <property type="entry name" value="Sigma70_ECF"/>
    <property type="match status" value="1"/>
</dbReference>
<dbReference type="InterPro" id="IPR039425">
    <property type="entry name" value="RNA_pol_sigma-70-like"/>
</dbReference>
<dbReference type="Proteomes" id="UP000697710">
    <property type="component" value="Unassembled WGS sequence"/>
</dbReference>
<dbReference type="AlphaFoldDB" id="A0A956LWP9"/>
<dbReference type="InterPro" id="IPR013324">
    <property type="entry name" value="RNA_pol_sigma_r3/r4-like"/>
</dbReference>
<keyword evidence="2" id="KW-0731">Sigma factor</keyword>
<dbReference type="InterPro" id="IPR053812">
    <property type="entry name" value="HTH_Sigma70_ECF-like"/>
</dbReference>
<evidence type="ECO:0000256" key="3">
    <source>
        <dbReference type="ARBA" id="ARBA00023163"/>
    </source>
</evidence>
<evidence type="ECO:0000256" key="1">
    <source>
        <dbReference type="ARBA" id="ARBA00023015"/>
    </source>
</evidence>
<name>A0A956LWP9_UNCEI</name>
<accession>A0A956LWP9</accession>
<dbReference type="GO" id="GO:0006352">
    <property type="term" value="P:DNA-templated transcription initiation"/>
    <property type="evidence" value="ECO:0007669"/>
    <property type="project" value="InterPro"/>
</dbReference>
<proteinExistence type="predicted"/>
<dbReference type="InterPro" id="IPR014284">
    <property type="entry name" value="RNA_pol_sigma-70_dom"/>
</dbReference>
<keyword evidence="1" id="KW-0805">Transcription regulation</keyword>
<keyword evidence="3" id="KW-0804">Transcription</keyword>
<dbReference type="SUPFAM" id="SSF88659">
    <property type="entry name" value="Sigma3 and sigma4 domains of RNA polymerase sigma factors"/>
    <property type="match status" value="1"/>
</dbReference>
<gene>
    <name evidence="5" type="ORF">KC729_01835</name>
</gene>
<dbReference type="PANTHER" id="PTHR43133">
    <property type="entry name" value="RNA POLYMERASE ECF-TYPE SIGMA FACTO"/>
    <property type="match status" value="1"/>
</dbReference>